<evidence type="ECO:0000313" key="2">
    <source>
        <dbReference type="Proteomes" id="UP001642485"/>
    </source>
</evidence>
<proteinExistence type="predicted"/>
<reference evidence="1 2" key="1">
    <citation type="submission" date="2024-02" db="EMBL/GenBank/DDBJ databases">
        <authorList>
            <person name="Nijsse B."/>
            <person name="Sprong H."/>
        </authorList>
    </citation>
    <scope>NUCLEOTIDE SEQUENCE [LARGE SCALE GENOMIC DNA]</scope>
    <source>
        <strain evidence="1">OB144</strain>
    </source>
</reference>
<dbReference type="Proteomes" id="UP001642485">
    <property type="component" value="Chromosome"/>
</dbReference>
<protein>
    <submittedName>
        <fullName evidence="1">Uncharacterized protein</fullName>
    </submittedName>
</protein>
<evidence type="ECO:0000313" key="1">
    <source>
        <dbReference type="EMBL" id="CAK9120262.1"/>
    </source>
</evidence>
<gene>
    <name evidence="1" type="ORF">OB144RH_02205</name>
</gene>
<organism evidence="1 2">
    <name type="scientific">Rickettsia helvetica</name>
    <dbReference type="NCBI Taxonomy" id="35789"/>
    <lineage>
        <taxon>Bacteria</taxon>
        <taxon>Pseudomonadati</taxon>
        <taxon>Pseudomonadota</taxon>
        <taxon>Alphaproteobacteria</taxon>
        <taxon>Rickettsiales</taxon>
        <taxon>Rickettsiaceae</taxon>
        <taxon>Rickettsieae</taxon>
        <taxon>Rickettsia</taxon>
        <taxon>spotted fever group</taxon>
    </lineage>
</organism>
<dbReference type="EMBL" id="OZ018776">
    <property type="protein sequence ID" value="CAK9120262.1"/>
    <property type="molecule type" value="Genomic_DNA"/>
</dbReference>
<name>A0ABM9NAL6_RICHE</name>
<accession>A0ABM9NAL6</accession>
<dbReference type="RefSeq" id="WP_010420980.1">
    <property type="nucleotide sequence ID" value="NZ_OY974080.1"/>
</dbReference>
<sequence length="56" mass="6546">MQKLIVNKSTKFKIMTIENQLNEIIDDQNINDNISLLGGDNTYCTCCRLTIKYKKY</sequence>
<keyword evidence="2" id="KW-1185">Reference proteome</keyword>